<organism evidence="7 8">
    <name type="scientific">Xylophilus ampelinus</name>
    <dbReference type="NCBI Taxonomy" id="54067"/>
    <lineage>
        <taxon>Bacteria</taxon>
        <taxon>Pseudomonadati</taxon>
        <taxon>Pseudomonadota</taxon>
        <taxon>Betaproteobacteria</taxon>
        <taxon>Burkholderiales</taxon>
        <taxon>Xylophilus</taxon>
    </lineage>
</organism>
<comment type="function">
    <text evidence="3">Required for a late step of 50S ribosomal subunit assembly. Has GTPase activity.</text>
</comment>
<keyword evidence="2 3" id="KW-0342">GTP-binding</keyword>
<evidence type="ECO:0000256" key="4">
    <source>
        <dbReference type="PIRSR" id="PIRSR006230-1"/>
    </source>
</evidence>
<feature type="binding site" evidence="4">
    <location>
        <begin position="124"/>
        <end position="129"/>
    </location>
    <ligand>
        <name>GTP</name>
        <dbReference type="ChEBI" id="CHEBI:37565"/>
    </ligand>
</feature>
<keyword evidence="8" id="KW-1185">Reference proteome</keyword>
<proteinExistence type="inferred from homology"/>
<comment type="subcellular location">
    <subcellularLocation>
        <location evidence="3">Cytoplasm</location>
    </subcellularLocation>
</comment>
<comment type="caution">
    <text evidence="7">The sequence shown here is derived from an EMBL/GenBank/DDBJ whole genome shotgun (WGS) entry which is preliminary data.</text>
</comment>
<sequence length="336" mass="36457">MAIQWFPGHMHLTRKAITERVKDIDVVIELLDARMPGSSANPLLAELTAGRPALKVLNKQDVADPARTTQWLAHYNAFSDTRAIALDASQSMPARQIVAACHALAPLRGGMAKPMRVLICGVPNVGKSTLLNTLTGSRKAKTGDEAGITRLEQRIVLADDFYLWDTPGMLWPRISVVQSGFNLAAGGAVGRNAYDEEEVALEFLNYTRQPYAALLQARYKLPGSAADIAGMKDEEVLESIGRQRGALRGKGRIDLQKAAEIVIHDFRSAILGRITLETPEEFTVWWAEGERQEAARQAKKDARKERKSSTGDGDCEGEGPARSIGGSAGPGSPDQC</sequence>
<keyword evidence="3" id="KW-0963">Cytoplasm</keyword>
<evidence type="ECO:0000259" key="6">
    <source>
        <dbReference type="Pfam" id="PF01926"/>
    </source>
</evidence>
<evidence type="ECO:0000256" key="1">
    <source>
        <dbReference type="ARBA" id="ARBA00022741"/>
    </source>
</evidence>
<dbReference type="GO" id="GO:0003924">
    <property type="term" value="F:GTPase activity"/>
    <property type="evidence" value="ECO:0007669"/>
    <property type="project" value="TreeGrafter"/>
</dbReference>
<feature type="compositionally biased region" description="Basic and acidic residues" evidence="5">
    <location>
        <begin position="293"/>
        <end position="309"/>
    </location>
</feature>
<dbReference type="SUPFAM" id="SSF52540">
    <property type="entry name" value="P-loop containing nucleoside triphosphate hydrolases"/>
    <property type="match status" value="1"/>
</dbReference>
<dbReference type="GO" id="GO:0005737">
    <property type="term" value="C:cytoplasm"/>
    <property type="evidence" value="ECO:0007669"/>
    <property type="project" value="UniProtKB-SubCell"/>
</dbReference>
<dbReference type="Gene3D" id="3.40.50.300">
    <property type="entry name" value="P-loop containing nucleotide triphosphate hydrolases"/>
    <property type="match status" value="1"/>
</dbReference>
<dbReference type="RefSeq" id="WP_110466051.1">
    <property type="nucleotide sequence ID" value="NZ_JAMOFZ010000016.1"/>
</dbReference>
<dbReference type="GO" id="GO:0006412">
    <property type="term" value="P:translation"/>
    <property type="evidence" value="ECO:0007669"/>
    <property type="project" value="TreeGrafter"/>
</dbReference>
<dbReference type="Pfam" id="PF01926">
    <property type="entry name" value="MMR_HSR1"/>
    <property type="match status" value="1"/>
</dbReference>
<dbReference type="AlphaFoldDB" id="A0A318SEN7"/>
<dbReference type="InterPro" id="IPR027417">
    <property type="entry name" value="P-loop_NTPase"/>
</dbReference>
<dbReference type="PANTHER" id="PTHR45782:SF4">
    <property type="entry name" value="MITOCHONDRIAL RIBOSOME-ASSOCIATED GTPASE 1"/>
    <property type="match status" value="1"/>
</dbReference>
<feature type="binding site" evidence="4">
    <location>
        <position position="168"/>
    </location>
    <ligand>
        <name>GTP</name>
        <dbReference type="ChEBI" id="CHEBI:37565"/>
    </ligand>
</feature>
<comment type="similarity">
    <text evidence="3">Belongs to the TRAFAC class YlqF/YawG GTPase family. MTG1 subfamily.</text>
</comment>
<name>A0A318SEN7_9BURK</name>
<dbReference type="InterPro" id="IPR016478">
    <property type="entry name" value="GTPase_MTG1"/>
</dbReference>
<keyword evidence="1 3" id="KW-0547">Nucleotide-binding</keyword>
<dbReference type="Gene3D" id="1.10.1580.10">
    <property type="match status" value="1"/>
</dbReference>
<evidence type="ECO:0000256" key="3">
    <source>
        <dbReference type="PIRNR" id="PIRNR006230"/>
    </source>
</evidence>
<dbReference type="Proteomes" id="UP000247540">
    <property type="component" value="Unassembled WGS sequence"/>
</dbReference>
<dbReference type="CDD" id="cd01856">
    <property type="entry name" value="YlqF"/>
    <property type="match status" value="1"/>
</dbReference>
<accession>A0A318SEN7</accession>
<dbReference type="InterPro" id="IPR006073">
    <property type="entry name" value="GTP-bd"/>
</dbReference>
<dbReference type="NCBIfam" id="TIGR03596">
    <property type="entry name" value="GTPase_YlqF"/>
    <property type="match status" value="1"/>
</dbReference>
<evidence type="ECO:0000313" key="7">
    <source>
        <dbReference type="EMBL" id="PYE76046.1"/>
    </source>
</evidence>
<evidence type="ECO:0000256" key="2">
    <source>
        <dbReference type="ARBA" id="ARBA00023134"/>
    </source>
</evidence>
<dbReference type="PIRSF" id="PIRSF006230">
    <property type="entry name" value="MG442"/>
    <property type="match status" value="1"/>
</dbReference>
<dbReference type="OrthoDB" id="9779790at2"/>
<dbReference type="InterPro" id="IPR023179">
    <property type="entry name" value="GTP-bd_ortho_bundle_sf"/>
</dbReference>
<evidence type="ECO:0000313" key="8">
    <source>
        <dbReference type="Proteomes" id="UP000247540"/>
    </source>
</evidence>
<reference evidence="7 8" key="1">
    <citation type="submission" date="2018-06" db="EMBL/GenBank/DDBJ databases">
        <title>Genomic Encyclopedia of Type Strains, Phase III (KMG-III): the genomes of soil and plant-associated and newly described type strains.</title>
        <authorList>
            <person name="Whitman W."/>
        </authorList>
    </citation>
    <scope>NUCLEOTIDE SEQUENCE [LARGE SCALE GENOMIC DNA]</scope>
    <source>
        <strain evidence="7 8">CECT 7646</strain>
    </source>
</reference>
<feature type="binding site" evidence="4">
    <location>
        <begin position="58"/>
        <end position="61"/>
    </location>
    <ligand>
        <name>GTP</name>
        <dbReference type="ChEBI" id="CHEBI:37565"/>
    </ligand>
</feature>
<dbReference type="PANTHER" id="PTHR45782">
    <property type="entry name" value="MITOCHONDRIAL RIBOSOME-ASSOCIATED GTPASE 1"/>
    <property type="match status" value="1"/>
</dbReference>
<dbReference type="GO" id="GO:0005525">
    <property type="term" value="F:GTP binding"/>
    <property type="evidence" value="ECO:0007669"/>
    <property type="project" value="UniProtKB-KW"/>
</dbReference>
<protein>
    <recommendedName>
        <fullName evidence="3">Ribosome biogenesis GTPase A</fullName>
    </recommendedName>
</protein>
<gene>
    <name evidence="7" type="ORF">DFQ15_1166</name>
</gene>
<dbReference type="InterPro" id="IPR019991">
    <property type="entry name" value="GTP-bd_ribosome_bgen"/>
</dbReference>
<feature type="domain" description="G" evidence="6">
    <location>
        <begin position="116"/>
        <end position="171"/>
    </location>
</feature>
<evidence type="ECO:0000256" key="5">
    <source>
        <dbReference type="SAM" id="MobiDB-lite"/>
    </source>
</evidence>
<dbReference type="EMBL" id="QJTC01000016">
    <property type="protein sequence ID" value="PYE76046.1"/>
    <property type="molecule type" value="Genomic_DNA"/>
</dbReference>
<feature type="region of interest" description="Disordered" evidence="5">
    <location>
        <begin position="293"/>
        <end position="336"/>
    </location>
</feature>